<dbReference type="InterPro" id="IPR045175">
    <property type="entry name" value="M28_fam"/>
</dbReference>
<dbReference type="SUPFAM" id="SSF53187">
    <property type="entry name" value="Zn-dependent exopeptidases"/>
    <property type="match status" value="1"/>
</dbReference>
<feature type="signal peptide" evidence="7">
    <location>
        <begin position="1"/>
        <end position="20"/>
    </location>
</feature>
<dbReference type="RefSeq" id="WP_184065921.1">
    <property type="nucleotide sequence ID" value="NZ_JACHNZ010000008.1"/>
</dbReference>
<evidence type="ECO:0000256" key="3">
    <source>
        <dbReference type="ARBA" id="ARBA00022723"/>
    </source>
</evidence>
<dbReference type="EMBL" id="JACHNZ010000008">
    <property type="protein sequence ID" value="MBB4631366.1"/>
    <property type="molecule type" value="Genomic_DNA"/>
</dbReference>
<dbReference type="AlphaFoldDB" id="A0A7W7AZR7"/>
<name>A0A7W7AZR7_9SPHN</name>
<accession>A0A7W7AZR7</accession>
<evidence type="ECO:0000313" key="10">
    <source>
        <dbReference type="Proteomes" id="UP000566324"/>
    </source>
</evidence>
<keyword evidence="4 7" id="KW-0732">Signal</keyword>
<sequence length="514" mass="53141">MLNHRSFLPLFTLLSLAACATAPQRERAVTPEGIAAHVAELASDAYEGRAPGTAGEEKTLAYIEAAYRRIGLQSISGDGYRLAVPLLKSEAAGGTITAGSLSMASGRTIAIRAPSAEVSRIAKGDVVFAGYGVSLPEQGRDDFAGVDFNGRIAMVLAGLPEGTTEPSEALRRQGARAAKLANAARAGAAGVILLYDLPSEDEVWRGALAATARTEMQIEGQAAAPSILHAVAGREAGTALARALGTDLAALGTRAAAPGFKPEVLASATLTAESRLTRFISYNLAGVVRGSKHPADYIVYIAHWDHLGRCGTGADTICNGAIDNASGVGGLIELAEAFANGKRPERSVLFLAATAEESGLLGGRHFAASGPIDADRMVAAFGLDTIAANGLSEELVILGQGLTSLDGLLAGAARAQGRRIVAMPDAQSFYTRSDHFAFAEAGVPAVIATGVFTGSGFGEYMGKHYHQPSDEASLPIDYRGAAADVNLLLAVGQGLANSGEWPTWTKSSPYQRQP</sequence>
<evidence type="ECO:0000256" key="5">
    <source>
        <dbReference type="ARBA" id="ARBA00022801"/>
    </source>
</evidence>
<evidence type="ECO:0000256" key="7">
    <source>
        <dbReference type="SAM" id="SignalP"/>
    </source>
</evidence>
<reference evidence="9 10" key="1">
    <citation type="submission" date="2020-08" db="EMBL/GenBank/DDBJ databases">
        <title>Genomic Encyclopedia of Type Strains, Phase IV (KMG-IV): sequencing the most valuable type-strain genomes for metagenomic binning, comparative biology and taxonomic classification.</title>
        <authorList>
            <person name="Goeker M."/>
        </authorList>
    </citation>
    <scope>NUCLEOTIDE SEQUENCE [LARGE SCALE GENOMIC DNA]</scope>
    <source>
        <strain evidence="9 10">DSM 17328</strain>
    </source>
</reference>
<dbReference type="PROSITE" id="PS51257">
    <property type="entry name" value="PROKAR_LIPOPROTEIN"/>
    <property type="match status" value="1"/>
</dbReference>
<dbReference type="Proteomes" id="UP000566324">
    <property type="component" value="Unassembled WGS sequence"/>
</dbReference>
<dbReference type="GO" id="GO:0008235">
    <property type="term" value="F:metalloexopeptidase activity"/>
    <property type="evidence" value="ECO:0007669"/>
    <property type="project" value="InterPro"/>
</dbReference>
<gene>
    <name evidence="9" type="ORF">GGQ98_000974</name>
</gene>
<keyword evidence="9" id="KW-0121">Carboxypeptidase</keyword>
<organism evidence="9 10">
    <name type="scientific">Sphingosinicella soli</name>
    <dbReference type="NCBI Taxonomy" id="333708"/>
    <lineage>
        <taxon>Bacteria</taxon>
        <taxon>Pseudomonadati</taxon>
        <taxon>Pseudomonadota</taxon>
        <taxon>Alphaproteobacteria</taxon>
        <taxon>Sphingomonadales</taxon>
        <taxon>Sphingosinicellaceae</taxon>
        <taxon>Sphingosinicella</taxon>
    </lineage>
</organism>
<dbReference type="GO" id="GO:0006508">
    <property type="term" value="P:proteolysis"/>
    <property type="evidence" value="ECO:0007669"/>
    <property type="project" value="UniProtKB-KW"/>
</dbReference>
<proteinExistence type="predicted"/>
<dbReference type="GO" id="GO:0004180">
    <property type="term" value="F:carboxypeptidase activity"/>
    <property type="evidence" value="ECO:0007669"/>
    <property type="project" value="UniProtKB-KW"/>
</dbReference>
<keyword evidence="6" id="KW-0862">Zinc</keyword>
<dbReference type="Pfam" id="PF04389">
    <property type="entry name" value="Peptidase_M28"/>
    <property type="match status" value="1"/>
</dbReference>
<evidence type="ECO:0000256" key="6">
    <source>
        <dbReference type="ARBA" id="ARBA00022833"/>
    </source>
</evidence>
<keyword evidence="3" id="KW-0479">Metal-binding</keyword>
<evidence type="ECO:0000256" key="1">
    <source>
        <dbReference type="ARBA" id="ARBA00022438"/>
    </source>
</evidence>
<dbReference type="PANTHER" id="PTHR12147:SF56">
    <property type="entry name" value="AMINOPEPTIDASE YDR415C-RELATED"/>
    <property type="match status" value="1"/>
</dbReference>
<comment type="caution">
    <text evidence="9">The sequence shown here is derived from an EMBL/GenBank/DDBJ whole genome shotgun (WGS) entry which is preliminary data.</text>
</comment>
<dbReference type="InterPro" id="IPR046450">
    <property type="entry name" value="PA_dom_sf"/>
</dbReference>
<feature type="chain" id="PRO_5031100933" evidence="7">
    <location>
        <begin position="21"/>
        <end position="514"/>
    </location>
</feature>
<keyword evidence="2" id="KW-0645">Protease</keyword>
<dbReference type="InterPro" id="IPR007484">
    <property type="entry name" value="Peptidase_M28"/>
</dbReference>
<protein>
    <submittedName>
        <fullName evidence="9">Zn-dependent M28 family amino/carboxypeptidase</fullName>
    </submittedName>
</protein>
<dbReference type="Gene3D" id="3.40.630.10">
    <property type="entry name" value="Zn peptidases"/>
    <property type="match status" value="1"/>
</dbReference>
<feature type="domain" description="Peptidase M28" evidence="8">
    <location>
        <begin position="283"/>
        <end position="480"/>
    </location>
</feature>
<keyword evidence="10" id="KW-1185">Reference proteome</keyword>
<dbReference type="PANTHER" id="PTHR12147">
    <property type="entry name" value="METALLOPEPTIDASE M28 FAMILY MEMBER"/>
    <property type="match status" value="1"/>
</dbReference>
<keyword evidence="1" id="KW-0031">Aminopeptidase</keyword>
<dbReference type="Gene3D" id="3.50.30.30">
    <property type="match status" value="1"/>
</dbReference>
<evidence type="ECO:0000256" key="2">
    <source>
        <dbReference type="ARBA" id="ARBA00022670"/>
    </source>
</evidence>
<evidence type="ECO:0000256" key="4">
    <source>
        <dbReference type="ARBA" id="ARBA00022729"/>
    </source>
</evidence>
<keyword evidence="5" id="KW-0378">Hydrolase</keyword>
<evidence type="ECO:0000313" key="9">
    <source>
        <dbReference type="EMBL" id="MBB4631366.1"/>
    </source>
</evidence>
<evidence type="ECO:0000259" key="8">
    <source>
        <dbReference type="Pfam" id="PF04389"/>
    </source>
</evidence>
<dbReference type="SUPFAM" id="SSF52025">
    <property type="entry name" value="PA domain"/>
    <property type="match status" value="1"/>
</dbReference>
<dbReference type="GO" id="GO:0046872">
    <property type="term" value="F:metal ion binding"/>
    <property type="evidence" value="ECO:0007669"/>
    <property type="project" value="UniProtKB-KW"/>
</dbReference>
<dbReference type="GO" id="GO:0004177">
    <property type="term" value="F:aminopeptidase activity"/>
    <property type="evidence" value="ECO:0007669"/>
    <property type="project" value="UniProtKB-KW"/>
</dbReference>